<dbReference type="EMBL" id="LR796380">
    <property type="protein sequence ID" value="CAB4140771.1"/>
    <property type="molecule type" value="Genomic_DNA"/>
</dbReference>
<gene>
    <name evidence="1" type="ORF">UFOVP395_106</name>
</gene>
<sequence>MARTPSLKNKVTKTTGNIVNSKYMGDEPLSKGDAPDDLTYSKTLHWYNTMCTKIEAREYLETYLKANGRAAEIKTLRSVPDARVPDHAAWVARMLTRGVKLKARSIDKMNELLEQSYHYAEMPKASRAAVVISVQDRVREKVSDFLADFELQLQEQGIVISMYEQLQSKQLPPSLANHVATFFRPIAAEANEVLKKSCDPQLKEGYRNYTTAELKARAAFYNGVLADCARYASNNKKQRTVRKKKAVAPEKKLKTFKFQPESKEYKVVSINPEKIFTAEELVTFNTKYKVLTVFYAPERGKLSVKGTTITDYDQARSQSYRIGRKTEERVEIALKGGKRAFAKMLGTLTPCKLQERTNEYTILLRV</sequence>
<evidence type="ECO:0000313" key="1">
    <source>
        <dbReference type="EMBL" id="CAB4140771.1"/>
    </source>
</evidence>
<reference evidence="1" key="1">
    <citation type="submission" date="2020-04" db="EMBL/GenBank/DDBJ databases">
        <authorList>
            <person name="Chiriac C."/>
            <person name="Salcher M."/>
            <person name="Ghai R."/>
            <person name="Kavagutti S V."/>
        </authorList>
    </citation>
    <scope>NUCLEOTIDE SEQUENCE</scope>
</reference>
<organism evidence="1">
    <name type="scientific">uncultured Caudovirales phage</name>
    <dbReference type="NCBI Taxonomy" id="2100421"/>
    <lineage>
        <taxon>Viruses</taxon>
        <taxon>Duplodnaviria</taxon>
        <taxon>Heunggongvirae</taxon>
        <taxon>Uroviricota</taxon>
        <taxon>Caudoviricetes</taxon>
        <taxon>Peduoviridae</taxon>
        <taxon>Maltschvirus</taxon>
        <taxon>Maltschvirus maltsch</taxon>
    </lineage>
</organism>
<protein>
    <submittedName>
        <fullName evidence="1">Uncharacterized protein</fullName>
    </submittedName>
</protein>
<name>A0A6J5M3L1_9CAUD</name>
<accession>A0A6J5M3L1</accession>
<proteinExistence type="predicted"/>